<comment type="caution">
    <text evidence="1">The sequence shown here is derived from an EMBL/GenBank/DDBJ whole genome shotgun (WGS) entry which is preliminary data.</text>
</comment>
<protein>
    <submittedName>
        <fullName evidence="1">CE295 protein</fullName>
    </submittedName>
</protein>
<dbReference type="EMBL" id="VZSF01000040">
    <property type="protein sequence ID" value="NWY49233.1"/>
    <property type="molecule type" value="Genomic_DNA"/>
</dbReference>
<dbReference type="OrthoDB" id="9390335at2759"/>
<organism evidence="1 2">
    <name type="scientific">Chionis minor</name>
    <name type="common">Black-faced sheathbill</name>
    <dbReference type="NCBI Taxonomy" id="227182"/>
    <lineage>
        <taxon>Eukaryota</taxon>
        <taxon>Metazoa</taxon>
        <taxon>Chordata</taxon>
        <taxon>Craniata</taxon>
        <taxon>Vertebrata</taxon>
        <taxon>Euteleostomi</taxon>
        <taxon>Archelosauria</taxon>
        <taxon>Archosauria</taxon>
        <taxon>Dinosauria</taxon>
        <taxon>Saurischia</taxon>
        <taxon>Theropoda</taxon>
        <taxon>Coelurosauria</taxon>
        <taxon>Aves</taxon>
        <taxon>Neognathae</taxon>
        <taxon>Neoaves</taxon>
        <taxon>Charadriiformes</taxon>
        <taxon>Chionididae</taxon>
        <taxon>Chionis</taxon>
    </lineage>
</organism>
<accession>A0A7K7EXP5</accession>
<evidence type="ECO:0000313" key="2">
    <source>
        <dbReference type="Proteomes" id="UP000557271"/>
    </source>
</evidence>
<reference evidence="1 2" key="1">
    <citation type="submission" date="2019-09" db="EMBL/GenBank/DDBJ databases">
        <title>Bird 10,000 Genomes (B10K) Project - Family phase.</title>
        <authorList>
            <person name="Zhang G."/>
        </authorList>
    </citation>
    <scope>NUCLEOTIDE SEQUENCE [LARGE SCALE GENOMIC DNA]</scope>
    <source>
        <strain evidence="1">B10K-UC-030-51</strain>
    </source>
</reference>
<proteinExistence type="predicted"/>
<name>A0A7K7EXP5_CHIMN</name>
<dbReference type="AlphaFoldDB" id="A0A7K7EXP5"/>
<evidence type="ECO:0000313" key="1">
    <source>
        <dbReference type="EMBL" id="NWY49233.1"/>
    </source>
</evidence>
<feature type="non-terminal residue" evidence="1">
    <location>
        <position position="217"/>
    </location>
</feature>
<feature type="non-terminal residue" evidence="1">
    <location>
        <position position="1"/>
    </location>
</feature>
<dbReference type="Proteomes" id="UP000557271">
    <property type="component" value="Unassembled WGS sequence"/>
</dbReference>
<sequence length="217" mass="23699">MQGIPCDLSSTVSTGSFLTSETLDVTPVDAGLSSDSTEDGILRETTSRPWSASLPFTLQQRRENLSGASETPECPKLPEGEMYLCRGSQIQQILRKCTGDLNSYSEDNTHFQALAAELDFPETERHFPKFYHQLFQPLEPSLDFDTSSSCSQCRIAQDSREFSKTSTFSTKSQDVSMFPEVGNSGLSIQGSGVSSRLETNGAKAFAAAEESAQEHVT</sequence>
<keyword evidence="2" id="KW-1185">Reference proteome</keyword>
<gene>
    <name evidence="1" type="primary">Cep295_5</name>
    <name evidence="1" type="ORF">CHIMIN_R15761</name>
</gene>